<name>A0ACC1Q4B2_9APHY</name>
<organism evidence="1 2">
    <name type="scientific">Trametes sanguinea</name>
    <dbReference type="NCBI Taxonomy" id="158606"/>
    <lineage>
        <taxon>Eukaryota</taxon>
        <taxon>Fungi</taxon>
        <taxon>Dikarya</taxon>
        <taxon>Basidiomycota</taxon>
        <taxon>Agaricomycotina</taxon>
        <taxon>Agaricomycetes</taxon>
        <taxon>Polyporales</taxon>
        <taxon>Polyporaceae</taxon>
        <taxon>Trametes</taxon>
    </lineage>
</organism>
<sequence>MSPQQFTLPDLLAVCPLVGSTNPYYEQAAAESSAWVKSFNILSERKLAFLLQGSSELLVSHAYPYAPYEQFRTCCDFVNLLFVVDEVSDDQNGKDARRTGEVFLNVMRYPDWDDGSALAQMTRESVPHAADCFAELVLTDMPSLFNCRFKHRLLASCGPNSYRRFLMHCDEYVNAVAREAEYRERGQVLDLESYQTLRRENSAIRVCFGLFEYALGIDLPDLVFQDEQFMTLYWAAADMVCWSNDVYSYNMEQAKGHTGNNIVTVLMQEKGIDLQAASNLVGAHFAQLMNRFVETKQRLPSFGAAVDDPVLKYIEAMEHWVIGNLEWSFESQRYFGAEHDEVKATLVIVLSSDDEN</sequence>
<accession>A0ACC1Q4B2</accession>
<reference evidence="1" key="1">
    <citation type="submission" date="2022-08" db="EMBL/GenBank/DDBJ databases">
        <title>Genome Sequence of Pycnoporus sanguineus.</title>
        <authorList>
            <person name="Buettner E."/>
        </authorList>
    </citation>
    <scope>NUCLEOTIDE SEQUENCE</scope>
    <source>
        <strain evidence="1">CG-C14</strain>
    </source>
</reference>
<evidence type="ECO:0000313" key="1">
    <source>
        <dbReference type="EMBL" id="KAJ3010006.1"/>
    </source>
</evidence>
<gene>
    <name evidence="1" type="ORF">NUW54_g2614</name>
</gene>
<evidence type="ECO:0000313" key="2">
    <source>
        <dbReference type="Proteomes" id="UP001144978"/>
    </source>
</evidence>
<proteinExistence type="predicted"/>
<dbReference type="EMBL" id="JANSHE010000503">
    <property type="protein sequence ID" value="KAJ3010006.1"/>
    <property type="molecule type" value="Genomic_DNA"/>
</dbReference>
<protein>
    <submittedName>
        <fullName evidence="1">Uncharacterized protein</fullName>
    </submittedName>
</protein>
<dbReference type="Proteomes" id="UP001144978">
    <property type="component" value="Unassembled WGS sequence"/>
</dbReference>
<comment type="caution">
    <text evidence="1">The sequence shown here is derived from an EMBL/GenBank/DDBJ whole genome shotgun (WGS) entry which is preliminary data.</text>
</comment>
<keyword evidence="2" id="KW-1185">Reference proteome</keyword>